<reference evidence="1" key="3">
    <citation type="submission" date="2022-06" db="UniProtKB">
        <authorList>
            <consortium name="EnsemblPlants"/>
        </authorList>
    </citation>
    <scope>IDENTIFICATION</scope>
</reference>
<sequence length="136" mass="14747">RLNLPPTRCSLCSNPRRHGGRRADLGEDGAQPAAEERCLVLEDHAGCGEALPEGVAARDVQSHLRFHLPLLEAFRVGFLASGVISSSTNHFVIHMQLLGSGFGMKEHSTSLLNLELYSSTMEGETSSPNCKTLMFV</sequence>
<dbReference type="EnsemblPlants" id="TuG1812G0100003693.01.T01">
    <property type="protein sequence ID" value="TuG1812G0100003693.01.T01"/>
    <property type="gene ID" value="TuG1812G0100003693.01"/>
</dbReference>
<dbReference type="Gramene" id="TuG1812G0100003693.01.T01">
    <property type="protein sequence ID" value="TuG1812G0100003693.01.T01"/>
    <property type="gene ID" value="TuG1812G0100003693.01"/>
</dbReference>
<organism evidence="1 2">
    <name type="scientific">Triticum urartu</name>
    <name type="common">Red wild einkorn</name>
    <name type="synonym">Crithodium urartu</name>
    <dbReference type="NCBI Taxonomy" id="4572"/>
    <lineage>
        <taxon>Eukaryota</taxon>
        <taxon>Viridiplantae</taxon>
        <taxon>Streptophyta</taxon>
        <taxon>Embryophyta</taxon>
        <taxon>Tracheophyta</taxon>
        <taxon>Spermatophyta</taxon>
        <taxon>Magnoliopsida</taxon>
        <taxon>Liliopsida</taxon>
        <taxon>Poales</taxon>
        <taxon>Poaceae</taxon>
        <taxon>BOP clade</taxon>
        <taxon>Pooideae</taxon>
        <taxon>Triticodae</taxon>
        <taxon>Triticeae</taxon>
        <taxon>Triticinae</taxon>
        <taxon>Triticum</taxon>
    </lineage>
</organism>
<evidence type="ECO:0000313" key="2">
    <source>
        <dbReference type="Proteomes" id="UP000015106"/>
    </source>
</evidence>
<protein>
    <submittedName>
        <fullName evidence="1">Uncharacterized protein</fullName>
    </submittedName>
</protein>
<reference evidence="2" key="1">
    <citation type="journal article" date="2013" name="Nature">
        <title>Draft genome of the wheat A-genome progenitor Triticum urartu.</title>
        <authorList>
            <person name="Ling H.Q."/>
            <person name="Zhao S."/>
            <person name="Liu D."/>
            <person name="Wang J."/>
            <person name="Sun H."/>
            <person name="Zhang C."/>
            <person name="Fan H."/>
            <person name="Li D."/>
            <person name="Dong L."/>
            <person name="Tao Y."/>
            <person name="Gao C."/>
            <person name="Wu H."/>
            <person name="Li Y."/>
            <person name="Cui Y."/>
            <person name="Guo X."/>
            <person name="Zheng S."/>
            <person name="Wang B."/>
            <person name="Yu K."/>
            <person name="Liang Q."/>
            <person name="Yang W."/>
            <person name="Lou X."/>
            <person name="Chen J."/>
            <person name="Feng M."/>
            <person name="Jian J."/>
            <person name="Zhang X."/>
            <person name="Luo G."/>
            <person name="Jiang Y."/>
            <person name="Liu J."/>
            <person name="Wang Z."/>
            <person name="Sha Y."/>
            <person name="Zhang B."/>
            <person name="Wu H."/>
            <person name="Tang D."/>
            <person name="Shen Q."/>
            <person name="Xue P."/>
            <person name="Zou S."/>
            <person name="Wang X."/>
            <person name="Liu X."/>
            <person name="Wang F."/>
            <person name="Yang Y."/>
            <person name="An X."/>
            <person name="Dong Z."/>
            <person name="Zhang K."/>
            <person name="Zhang X."/>
            <person name="Luo M.C."/>
            <person name="Dvorak J."/>
            <person name="Tong Y."/>
            <person name="Wang J."/>
            <person name="Yang H."/>
            <person name="Li Z."/>
            <person name="Wang D."/>
            <person name="Zhang A."/>
            <person name="Wang J."/>
        </authorList>
    </citation>
    <scope>NUCLEOTIDE SEQUENCE</scope>
    <source>
        <strain evidence="2">cv. G1812</strain>
    </source>
</reference>
<proteinExistence type="predicted"/>
<accession>A0A8R7K2A6</accession>
<name>A0A8R7K2A6_TRIUA</name>
<evidence type="ECO:0000313" key="1">
    <source>
        <dbReference type="EnsemblPlants" id="TuG1812G0100003693.01.T01"/>
    </source>
</evidence>
<dbReference type="AlphaFoldDB" id="A0A8R7K2A6"/>
<keyword evidence="2" id="KW-1185">Reference proteome</keyword>
<reference evidence="1" key="2">
    <citation type="submission" date="2018-03" db="EMBL/GenBank/DDBJ databases">
        <title>The Triticum urartu genome reveals the dynamic nature of wheat genome evolution.</title>
        <authorList>
            <person name="Ling H."/>
            <person name="Ma B."/>
            <person name="Shi X."/>
            <person name="Liu H."/>
            <person name="Dong L."/>
            <person name="Sun H."/>
            <person name="Cao Y."/>
            <person name="Gao Q."/>
            <person name="Zheng S."/>
            <person name="Li Y."/>
            <person name="Yu Y."/>
            <person name="Du H."/>
            <person name="Qi M."/>
            <person name="Li Y."/>
            <person name="Yu H."/>
            <person name="Cui Y."/>
            <person name="Wang N."/>
            <person name="Chen C."/>
            <person name="Wu H."/>
            <person name="Zhao Y."/>
            <person name="Zhang J."/>
            <person name="Li Y."/>
            <person name="Zhou W."/>
            <person name="Zhang B."/>
            <person name="Hu W."/>
            <person name="Eijk M."/>
            <person name="Tang J."/>
            <person name="Witsenboer H."/>
            <person name="Zhao S."/>
            <person name="Li Z."/>
            <person name="Zhang A."/>
            <person name="Wang D."/>
            <person name="Liang C."/>
        </authorList>
    </citation>
    <scope>NUCLEOTIDE SEQUENCE [LARGE SCALE GENOMIC DNA]</scope>
    <source>
        <strain evidence="1">cv. G1812</strain>
    </source>
</reference>
<dbReference type="Proteomes" id="UP000015106">
    <property type="component" value="Chromosome 1"/>
</dbReference>